<evidence type="ECO:0000256" key="1">
    <source>
        <dbReference type="ARBA" id="ARBA00005495"/>
    </source>
</evidence>
<evidence type="ECO:0000313" key="8">
    <source>
        <dbReference type="Proteomes" id="UP000237144"/>
    </source>
</evidence>
<accession>A0A2S5BBB7</accession>
<dbReference type="Pfam" id="PF04828">
    <property type="entry name" value="GFA"/>
    <property type="match status" value="1"/>
</dbReference>
<dbReference type="GO" id="GO:0016846">
    <property type="term" value="F:carbon-sulfur lyase activity"/>
    <property type="evidence" value="ECO:0007669"/>
    <property type="project" value="InterPro"/>
</dbReference>
<dbReference type="AlphaFoldDB" id="A0A2S5BBB7"/>
<dbReference type="STRING" id="741276.A0A2S5BBB7"/>
<evidence type="ECO:0000259" key="6">
    <source>
        <dbReference type="Pfam" id="PF04828"/>
    </source>
</evidence>
<feature type="region of interest" description="Disordered" evidence="5">
    <location>
        <begin position="1"/>
        <end position="30"/>
    </location>
</feature>
<reference evidence="7 8" key="1">
    <citation type="journal article" date="2018" name="Front. Microbiol.">
        <title>Prospects for Fungal Bioremediation of Acidic Radioactive Waste Sites: Characterization and Genome Sequence of Rhodotorula taiwanensis MD1149.</title>
        <authorList>
            <person name="Tkavc R."/>
            <person name="Matrosova V.Y."/>
            <person name="Grichenko O.E."/>
            <person name="Gostincar C."/>
            <person name="Volpe R.P."/>
            <person name="Klimenkova P."/>
            <person name="Gaidamakova E.K."/>
            <person name="Zhou C.E."/>
            <person name="Stewart B.J."/>
            <person name="Lyman M.G."/>
            <person name="Malfatti S.A."/>
            <person name="Rubinfeld B."/>
            <person name="Courtot M."/>
            <person name="Singh J."/>
            <person name="Dalgard C.L."/>
            <person name="Hamilton T."/>
            <person name="Frey K.G."/>
            <person name="Gunde-Cimerman N."/>
            <person name="Dugan L."/>
            <person name="Daly M.J."/>
        </authorList>
    </citation>
    <scope>NUCLEOTIDE SEQUENCE [LARGE SCALE GENOMIC DNA]</scope>
    <source>
        <strain evidence="7 8">MD1149</strain>
    </source>
</reference>
<sequence length="206" mass="22524">MLRLSVETLSASEVHEQRDAPDEPQLSSLHATPFASDHQPAAIMTTDNAQDKTYDANAPALSRADRSKPFFPLSGLAKDGFSNEDEASATCFCGAVQLAFPVKGEGLVDTFICHCYDCYKLTASVMGTAAFVVKGTHLRHVRGEVYRVGTGFPGNFIVRIGTVDDLNLIEGPLKPRIEMFNKDRASYLKGAEGVEQYQGWYYGAYS</sequence>
<dbReference type="Proteomes" id="UP000237144">
    <property type="component" value="Unassembled WGS sequence"/>
</dbReference>
<dbReference type="OrthoDB" id="428768at2759"/>
<evidence type="ECO:0000256" key="5">
    <source>
        <dbReference type="SAM" id="MobiDB-lite"/>
    </source>
</evidence>
<dbReference type="PANTHER" id="PTHR33337:SF8">
    <property type="entry name" value="CENP-V_GFA DOMAIN-CONTAINING PROTEIN"/>
    <property type="match status" value="1"/>
</dbReference>
<proteinExistence type="inferred from homology"/>
<dbReference type="GO" id="GO:0046872">
    <property type="term" value="F:metal ion binding"/>
    <property type="evidence" value="ECO:0007669"/>
    <property type="project" value="UniProtKB-KW"/>
</dbReference>
<dbReference type="EMBL" id="PJQD01000029">
    <property type="protein sequence ID" value="POY74048.1"/>
    <property type="molecule type" value="Genomic_DNA"/>
</dbReference>
<evidence type="ECO:0000256" key="3">
    <source>
        <dbReference type="ARBA" id="ARBA00022833"/>
    </source>
</evidence>
<gene>
    <name evidence="7" type="ORF">BMF94_2860</name>
</gene>
<dbReference type="InterPro" id="IPR011057">
    <property type="entry name" value="Mss4-like_sf"/>
</dbReference>
<protein>
    <recommendedName>
        <fullName evidence="6">CENP-V/GFA domain-containing protein</fullName>
    </recommendedName>
</protein>
<keyword evidence="4" id="KW-0456">Lyase</keyword>
<comment type="caution">
    <text evidence="7">The sequence shown here is derived from an EMBL/GenBank/DDBJ whole genome shotgun (WGS) entry which is preliminary data.</text>
</comment>
<keyword evidence="8" id="KW-1185">Reference proteome</keyword>
<evidence type="ECO:0000256" key="2">
    <source>
        <dbReference type="ARBA" id="ARBA00022723"/>
    </source>
</evidence>
<comment type="similarity">
    <text evidence="1">Belongs to the Gfa family.</text>
</comment>
<organism evidence="7 8">
    <name type="scientific">Rhodotorula taiwanensis</name>
    <dbReference type="NCBI Taxonomy" id="741276"/>
    <lineage>
        <taxon>Eukaryota</taxon>
        <taxon>Fungi</taxon>
        <taxon>Dikarya</taxon>
        <taxon>Basidiomycota</taxon>
        <taxon>Pucciniomycotina</taxon>
        <taxon>Microbotryomycetes</taxon>
        <taxon>Sporidiobolales</taxon>
        <taxon>Sporidiobolaceae</taxon>
        <taxon>Rhodotorula</taxon>
    </lineage>
</organism>
<dbReference type="PANTHER" id="PTHR33337">
    <property type="entry name" value="GFA DOMAIN-CONTAINING PROTEIN"/>
    <property type="match status" value="1"/>
</dbReference>
<keyword evidence="3" id="KW-0862">Zinc</keyword>
<evidence type="ECO:0000313" key="7">
    <source>
        <dbReference type="EMBL" id="POY74048.1"/>
    </source>
</evidence>
<dbReference type="InterPro" id="IPR006913">
    <property type="entry name" value="CENP-V/GFA"/>
</dbReference>
<evidence type="ECO:0000256" key="4">
    <source>
        <dbReference type="ARBA" id="ARBA00023239"/>
    </source>
</evidence>
<dbReference type="Gene3D" id="3.90.1590.10">
    <property type="entry name" value="glutathione-dependent formaldehyde- activating enzyme (gfa)"/>
    <property type="match status" value="1"/>
</dbReference>
<dbReference type="SUPFAM" id="SSF51316">
    <property type="entry name" value="Mss4-like"/>
    <property type="match status" value="1"/>
</dbReference>
<feature type="domain" description="CENP-V/GFA" evidence="6">
    <location>
        <begin position="88"/>
        <end position="145"/>
    </location>
</feature>
<name>A0A2S5BBB7_9BASI</name>
<keyword evidence="2" id="KW-0479">Metal-binding</keyword>